<evidence type="ECO:0000313" key="3">
    <source>
        <dbReference type="Proteomes" id="UP000008281"/>
    </source>
</evidence>
<dbReference type="PROSITE" id="PS50181">
    <property type="entry name" value="FBOX"/>
    <property type="match status" value="1"/>
</dbReference>
<accession>E3NEE5</accession>
<dbReference type="OrthoDB" id="1107553at2759"/>
<feature type="domain" description="F-box" evidence="1">
    <location>
        <begin position="4"/>
        <end position="55"/>
    </location>
</feature>
<dbReference type="OMA" id="YERTIVM"/>
<dbReference type="Pfam" id="PF07735">
    <property type="entry name" value="FBA_2"/>
    <property type="match status" value="1"/>
</dbReference>
<proteinExistence type="predicted"/>
<dbReference type="Proteomes" id="UP000008281">
    <property type="component" value="Unassembled WGS sequence"/>
</dbReference>
<dbReference type="EMBL" id="DS268620">
    <property type="protein sequence ID" value="EFO94571.1"/>
    <property type="molecule type" value="Genomic_DNA"/>
</dbReference>
<dbReference type="PANTHER" id="PTHR22899:SF0">
    <property type="entry name" value="F-BOX ASSOCIATED DOMAIN-CONTAINING PROTEIN-RELATED"/>
    <property type="match status" value="1"/>
</dbReference>
<dbReference type="InParanoid" id="E3NEE5"/>
<dbReference type="eggNOG" id="ENOG502TK4A">
    <property type="taxonomic scope" value="Eukaryota"/>
</dbReference>
<dbReference type="FunCoup" id="E3NEE5">
    <property type="interactions" value="1284"/>
</dbReference>
<organism evidence="3">
    <name type="scientific">Caenorhabditis remanei</name>
    <name type="common">Caenorhabditis vulgaris</name>
    <dbReference type="NCBI Taxonomy" id="31234"/>
    <lineage>
        <taxon>Eukaryota</taxon>
        <taxon>Metazoa</taxon>
        <taxon>Ecdysozoa</taxon>
        <taxon>Nematoda</taxon>
        <taxon>Chromadorea</taxon>
        <taxon>Rhabditida</taxon>
        <taxon>Rhabditina</taxon>
        <taxon>Rhabditomorpha</taxon>
        <taxon>Rhabditoidea</taxon>
        <taxon>Rhabditidae</taxon>
        <taxon>Peloderinae</taxon>
        <taxon>Caenorhabditis</taxon>
    </lineage>
</organism>
<evidence type="ECO:0000259" key="1">
    <source>
        <dbReference type="PROSITE" id="PS50181"/>
    </source>
</evidence>
<sequence>MQPTFPLLRLPENAIVQVLQNMNPNQLLIISLVSTKSKNLVTSLGLRASDVYIYISREISLPVAVGGYIFALKFYDDSNIQNELLSVDTALPVDALLLFVNKTIQSSTPFNFSDWLDHIKSVFCYAKPPNIKFYRGCERFEIQSLKEAIGNVDFLHVSSEVTDVYTKEVLKHFNASNEVSLERNPFEKSCEIQTLFIQNFKMIVFEDVYSLDDMLLVNSEKVRLYRPTSQKQFNQFLKHWIRGSNLRLQYMLLLIYNPNSVSREVLLKGIHFVDVAEEEQLEICRKHNIVSDYMVQIIRKDGTPAVIAINKREAILDVRFIVLY</sequence>
<dbReference type="HOGENOM" id="CLU_028840_1_0_1"/>
<keyword evidence="3" id="KW-1185">Reference proteome</keyword>
<dbReference type="PANTHER" id="PTHR22899">
    <property type="entry name" value="CYCLIN-RELATED F-BOX FAMILY"/>
    <property type="match status" value="1"/>
</dbReference>
<protein>
    <recommendedName>
        <fullName evidence="1">F-box domain-containing protein</fullName>
    </recommendedName>
</protein>
<dbReference type="InterPro" id="IPR001810">
    <property type="entry name" value="F-box_dom"/>
</dbReference>
<reference evidence="2" key="1">
    <citation type="submission" date="2007-07" db="EMBL/GenBank/DDBJ databases">
        <title>PCAP assembly of the Caenorhabditis remanei genome.</title>
        <authorList>
            <consortium name="The Caenorhabditis remanei Sequencing Consortium"/>
            <person name="Wilson R.K."/>
        </authorList>
    </citation>
    <scope>NUCLEOTIDE SEQUENCE [LARGE SCALE GENOMIC DNA]</scope>
    <source>
        <strain evidence="2">PB4641</strain>
    </source>
</reference>
<gene>
    <name evidence="2" type="ORF">CRE_06138</name>
</gene>
<dbReference type="InterPro" id="IPR053222">
    <property type="entry name" value="Zygotic_Embryogenesis-Asso"/>
</dbReference>
<dbReference type="InterPro" id="IPR012885">
    <property type="entry name" value="F-box_Sdz-33"/>
</dbReference>
<name>E3NEE5_CAERE</name>
<dbReference type="Pfam" id="PF00646">
    <property type="entry name" value="F-box"/>
    <property type="match status" value="1"/>
</dbReference>
<evidence type="ECO:0000313" key="2">
    <source>
        <dbReference type="EMBL" id="EFO94571.1"/>
    </source>
</evidence>
<dbReference type="AlphaFoldDB" id="E3NEE5"/>